<dbReference type="VEuPathDB" id="TrichDB:TVAGG3_0234190"/>
<dbReference type="SMR" id="A2EL32"/>
<dbReference type="KEGG" id="tva:4764539"/>
<dbReference type="GO" id="GO:0010265">
    <property type="term" value="P:SCF complex assembly"/>
    <property type="evidence" value="ECO:0000318"/>
    <property type="project" value="GO_Central"/>
</dbReference>
<keyword evidence="2" id="KW-0833">Ubl conjugation pathway</keyword>
<dbReference type="PANTHER" id="PTHR12696">
    <property type="entry name" value="TIP120"/>
    <property type="match status" value="1"/>
</dbReference>
<dbReference type="Gene3D" id="1.25.10.10">
    <property type="entry name" value="Leucine-rich Repeat Variant"/>
    <property type="match status" value="2"/>
</dbReference>
<dbReference type="VEuPathDB" id="TrichDB:TVAG_322800"/>
<dbReference type="EMBL" id="DS113418">
    <property type="protein sequence ID" value="EAY06660.1"/>
    <property type="molecule type" value="Genomic_DNA"/>
</dbReference>
<proteinExistence type="predicted"/>
<keyword evidence="4" id="KW-1185">Reference proteome</keyword>
<dbReference type="Proteomes" id="UP000001542">
    <property type="component" value="Unassembled WGS sequence"/>
</dbReference>
<sequence>MDDFTRTLLSAYEAQIAGNSADIEKYYSFIEEARQNPNIIQANISILQQTTNSKIKSLAAISLSQNNSLLSEKFENEQRLQIGNQIVELIAREQDYQTQRHLGNAFETLDLDDIAPTIIDFAQNAIKAISENNNQENQVLMQAALLLLRSKARELLDYLQVLKDSIELGLQLPQPITAYELAFNFGDQCLNELYDAAAEGEEAPEEDGDFDPALEAVKESEECTFFKTIFENTLQALQDNINNNQIFDSLYNLIMRVVGSEDPIIFVDPFLIINHFMPFIGSSEINISIQVKFANLINLTFPYVGVTESMMDSELTKSLFNNYLDLSGAIFNENPNDSLTMSEINIFDDFSEAFSQYPDFIDHVIEIHSEVEEQHYPGLLLTYANLFENQGNDYESQIPNIVELIQILAQSDAILARDIASYAIAQIPLTFGTLLDDYIEDLTQAGLAAFQKSLEDESSPEALNSLNNLFKEVSDTDPIFVDTYSFLVSCLESVDQHLHMNIFECIVSLISHASKGVPQNYDGIKSQLFSLLETCISNNTFLIPSIVDSISNMSRHCPDRFAVDVNGFMELIFQLLDQDDNDIRVAALHFIGAMSMRYKTNFQENFPALMEKLLEMGSVDTNANLQEEVQQRINMMNENMTFDLEEEDEDDNGRVKYSILATPAIALCELAALLMNSSPEIIAEYGERMIENCSVQMSSRCADALQTGCRALACFTEVIGKYDVNAHEWSPRIIDEALKILALDQKDPISPFSAVEVLISVVQNISAKRIGEDLSQIVNKVSNFMASKLPCCKYMEDPDLLDGFSRLLQALVTEYGNESVNHIGQLISPSLLWLTGKKPIFRQFALPVLGCFVEFDGIHMNPDDLSVVYQYALSRTMNNDPTGVWVLNEFTTGAQEYFQQFAEEVFGVLKGKLELKPKRAESFKEFMQRVVSVIGELQRNYYGDNFEVSKEQLSKILQNMPSTIDESENFGVARFFLWLFNKYNSLVTEEFARAGIRFLMMNDDEIGDQLLTADYFPQFVSTVGQILSSFSNRDQLISDVCGEIEEKINRVNSFFQ</sequence>
<evidence type="ECO:0008006" key="5">
    <source>
        <dbReference type="Google" id="ProtNLM"/>
    </source>
</evidence>
<dbReference type="InterPro" id="IPR016024">
    <property type="entry name" value="ARM-type_fold"/>
</dbReference>
<reference evidence="3" key="1">
    <citation type="submission" date="2006-10" db="EMBL/GenBank/DDBJ databases">
        <authorList>
            <person name="Amadeo P."/>
            <person name="Zhao Q."/>
            <person name="Wortman J."/>
            <person name="Fraser-Liggett C."/>
            <person name="Carlton J."/>
        </authorList>
    </citation>
    <scope>NUCLEOTIDE SEQUENCE</scope>
    <source>
        <strain evidence="3">G3</strain>
    </source>
</reference>
<gene>
    <name evidence="3" type="ORF">TVAG_322800</name>
</gene>
<protein>
    <recommendedName>
        <fullName evidence="5">Importin N-terminal domain-containing protein</fullName>
    </recommendedName>
</protein>
<dbReference type="InterPro" id="IPR039852">
    <property type="entry name" value="CAND1/CAND2"/>
</dbReference>
<organism evidence="3 4">
    <name type="scientific">Trichomonas vaginalis (strain ATCC PRA-98 / G3)</name>
    <dbReference type="NCBI Taxonomy" id="412133"/>
    <lineage>
        <taxon>Eukaryota</taxon>
        <taxon>Metamonada</taxon>
        <taxon>Parabasalia</taxon>
        <taxon>Trichomonadida</taxon>
        <taxon>Trichomonadidae</taxon>
        <taxon>Trichomonas</taxon>
    </lineage>
</organism>
<evidence type="ECO:0000313" key="3">
    <source>
        <dbReference type="EMBL" id="EAY06660.1"/>
    </source>
</evidence>
<dbReference type="InterPro" id="IPR011989">
    <property type="entry name" value="ARM-like"/>
</dbReference>
<evidence type="ECO:0000256" key="2">
    <source>
        <dbReference type="ARBA" id="ARBA00022786"/>
    </source>
</evidence>
<keyword evidence="1" id="KW-0677">Repeat</keyword>
<dbReference type="OrthoDB" id="10539109at2759"/>
<dbReference type="AlphaFoldDB" id="A2EL32"/>
<accession>A2EL32</accession>
<dbReference type="RefSeq" id="XP_001318883.1">
    <property type="nucleotide sequence ID" value="XM_001318848.1"/>
</dbReference>
<reference evidence="3" key="2">
    <citation type="journal article" date="2007" name="Science">
        <title>Draft genome sequence of the sexually transmitted pathogen Trichomonas vaginalis.</title>
        <authorList>
            <person name="Carlton J.M."/>
            <person name="Hirt R.P."/>
            <person name="Silva J.C."/>
            <person name="Delcher A.L."/>
            <person name="Schatz M."/>
            <person name="Zhao Q."/>
            <person name="Wortman J.R."/>
            <person name="Bidwell S.L."/>
            <person name="Alsmark U.C.M."/>
            <person name="Besteiro S."/>
            <person name="Sicheritz-Ponten T."/>
            <person name="Noel C.J."/>
            <person name="Dacks J.B."/>
            <person name="Foster P.G."/>
            <person name="Simillion C."/>
            <person name="Van de Peer Y."/>
            <person name="Miranda-Saavedra D."/>
            <person name="Barton G.J."/>
            <person name="Westrop G.D."/>
            <person name="Mueller S."/>
            <person name="Dessi D."/>
            <person name="Fiori P.L."/>
            <person name="Ren Q."/>
            <person name="Paulsen I."/>
            <person name="Zhang H."/>
            <person name="Bastida-Corcuera F.D."/>
            <person name="Simoes-Barbosa A."/>
            <person name="Brown M.T."/>
            <person name="Hayes R.D."/>
            <person name="Mukherjee M."/>
            <person name="Okumura C.Y."/>
            <person name="Schneider R."/>
            <person name="Smith A.J."/>
            <person name="Vanacova S."/>
            <person name="Villalvazo M."/>
            <person name="Haas B.J."/>
            <person name="Pertea M."/>
            <person name="Feldblyum T.V."/>
            <person name="Utterback T.R."/>
            <person name="Shu C.L."/>
            <person name="Osoegawa K."/>
            <person name="de Jong P.J."/>
            <person name="Hrdy I."/>
            <person name="Horvathova L."/>
            <person name="Zubacova Z."/>
            <person name="Dolezal P."/>
            <person name="Malik S.B."/>
            <person name="Logsdon J.M. Jr."/>
            <person name="Henze K."/>
            <person name="Gupta A."/>
            <person name="Wang C.C."/>
            <person name="Dunne R.L."/>
            <person name="Upcroft J.A."/>
            <person name="Upcroft P."/>
            <person name="White O."/>
            <person name="Salzberg S.L."/>
            <person name="Tang P."/>
            <person name="Chiu C.-H."/>
            <person name="Lee Y.-S."/>
            <person name="Embley T.M."/>
            <person name="Coombs G.H."/>
            <person name="Mottram J.C."/>
            <person name="Tachezy J."/>
            <person name="Fraser-Liggett C.M."/>
            <person name="Johnson P.J."/>
        </authorList>
    </citation>
    <scope>NUCLEOTIDE SEQUENCE [LARGE SCALE GENOMIC DNA]</scope>
    <source>
        <strain evidence="3">G3</strain>
    </source>
</reference>
<evidence type="ECO:0000256" key="1">
    <source>
        <dbReference type="ARBA" id="ARBA00022737"/>
    </source>
</evidence>
<dbReference type="InParanoid" id="A2EL32"/>
<name>A2EL32_TRIV3</name>
<evidence type="ECO:0000313" key="4">
    <source>
        <dbReference type="Proteomes" id="UP000001542"/>
    </source>
</evidence>
<dbReference type="GO" id="GO:0016567">
    <property type="term" value="P:protein ubiquitination"/>
    <property type="evidence" value="ECO:0000318"/>
    <property type="project" value="GO_Central"/>
</dbReference>
<dbReference type="SUPFAM" id="SSF48371">
    <property type="entry name" value="ARM repeat"/>
    <property type="match status" value="2"/>
</dbReference>